<protein>
    <recommendedName>
        <fullName evidence="12">Peptidase M14 domain-containing protein</fullName>
    </recommendedName>
</protein>
<dbReference type="GO" id="GO:0008270">
    <property type="term" value="F:zinc ion binding"/>
    <property type="evidence" value="ECO:0007669"/>
    <property type="project" value="InterPro"/>
</dbReference>
<dbReference type="InterPro" id="IPR000834">
    <property type="entry name" value="Peptidase_M14"/>
</dbReference>
<dbReference type="PANTHER" id="PTHR11705:SF140">
    <property type="entry name" value="FI02848P-RELATED"/>
    <property type="match status" value="1"/>
</dbReference>
<dbReference type="EMBL" id="JH668358">
    <property type="protein sequence ID" value="KAG6448453.1"/>
    <property type="molecule type" value="Genomic_DNA"/>
</dbReference>
<dbReference type="GO" id="GO:0006508">
    <property type="term" value="P:proteolysis"/>
    <property type="evidence" value="ECO:0007669"/>
    <property type="project" value="UniProtKB-KW"/>
</dbReference>
<evidence type="ECO:0000259" key="12">
    <source>
        <dbReference type="PROSITE" id="PS52035"/>
    </source>
</evidence>
<comment type="cofactor">
    <cofactor evidence="1">
        <name>Zn(2+)</name>
        <dbReference type="ChEBI" id="CHEBI:29105"/>
    </cofactor>
</comment>
<feature type="signal peptide" evidence="11">
    <location>
        <begin position="1"/>
        <end position="17"/>
    </location>
</feature>
<keyword evidence="14" id="KW-1185">Reference proteome</keyword>
<feature type="domain" description="Peptidase M14" evidence="12">
    <location>
        <begin position="126"/>
        <end position="427"/>
    </location>
</feature>
<keyword evidence="4" id="KW-0645">Protease</keyword>
<reference evidence="13" key="1">
    <citation type="journal article" date="2016" name="Insect Biochem. Mol. Biol.">
        <title>Multifaceted biological insights from a draft genome sequence of the tobacco hornworm moth, Manduca sexta.</title>
        <authorList>
            <person name="Kanost M.R."/>
            <person name="Arrese E.L."/>
            <person name="Cao X."/>
            <person name="Chen Y.R."/>
            <person name="Chellapilla S."/>
            <person name="Goldsmith M.R."/>
            <person name="Grosse-Wilde E."/>
            <person name="Heckel D.G."/>
            <person name="Herndon N."/>
            <person name="Jiang H."/>
            <person name="Papanicolaou A."/>
            <person name="Qu J."/>
            <person name="Soulages J.L."/>
            <person name="Vogel H."/>
            <person name="Walters J."/>
            <person name="Waterhouse R.M."/>
            <person name="Ahn S.J."/>
            <person name="Almeida F.C."/>
            <person name="An C."/>
            <person name="Aqrawi P."/>
            <person name="Bretschneider A."/>
            <person name="Bryant W.B."/>
            <person name="Bucks S."/>
            <person name="Chao H."/>
            <person name="Chevignon G."/>
            <person name="Christen J.M."/>
            <person name="Clarke D.F."/>
            <person name="Dittmer N.T."/>
            <person name="Ferguson L.C.F."/>
            <person name="Garavelou S."/>
            <person name="Gordon K.H.J."/>
            <person name="Gunaratna R.T."/>
            <person name="Han Y."/>
            <person name="Hauser F."/>
            <person name="He Y."/>
            <person name="Heidel-Fischer H."/>
            <person name="Hirsh A."/>
            <person name="Hu Y."/>
            <person name="Jiang H."/>
            <person name="Kalra D."/>
            <person name="Klinner C."/>
            <person name="Konig C."/>
            <person name="Kovar C."/>
            <person name="Kroll A.R."/>
            <person name="Kuwar S.S."/>
            <person name="Lee S.L."/>
            <person name="Lehman R."/>
            <person name="Li K."/>
            <person name="Li Z."/>
            <person name="Liang H."/>
            <person name="Lovelace S."/>
            <person name="Lu Z."/>
            <person name="Mansfield J.H."/>
            <person name="McCulloch K.J."/>
            <person name="Mathew T."/>
            <person name="Morton B."/>
            <person name="Muzny D.M."/>
            <person name="Neunemann D."/>
            <person name="Ongeri F."/>
            <person name="Pauchet Y."/>
            <person name="Pu L.L."/>
            <person name="Pyrousis I."/>
            <person name="Rao X.J."/>
            <person name="Redding A."/>
            <person name="Roesel C."/>
            <person name="Sanchez-Gracia A."/>
            <person name="Schaack S."/>
            <person name="Shukla A."/>
            <person name="Tetreau G."/>
            <person name="Wang Y."/>
            <person name="Xiong G.H."/>
            <person name="Traut W."/>
            <person name="Walsh T.K."/>
            <person name="Worley K.C."/>
            <person name="Wu D."/>
            <person name="Wu W."/>
            <person name="Wu Y.Q."/>
            <person name="Zhang X."/>
            <person name="Zou Z."/>
            <person name="Zucker H."/>
            <person name="Briscoe A.D."/>
            <person name="Burmester T."/>
            <person name="Clem R.J."/>
            <person name="Feyereisen R."/>
            <person name="Grimmelikhuijzen C.J.P."/>
            <person name="Hamodrakas S.J."/>
            <person name="Hansson B.S."/>
            <person name="Huguet E."/>
            <person name="Jermiin L.S."/>
            <person name="Lan Q."/>
            <person name="Lehman H.K."/>
            <person name="Lorenzen M."/>
            <person name="Merzendorfer H."/>
            <person name="Michalopoulos I."/>
            <person name="Morton D.B."/>
            <person name="Muthukrishnan S."/>
            <person name="Oakeshott J.G."/>
            <person name="Palmer W."/>
            <person name="Park Y."/>
            <person name="Passarelli A.L."/>
            <person name="Rozas J."/>
            <person name="Schwartz L.M."/>
            <person name="Smith W."/>
            <person name="Southgate A."/>
            <person name="Vilcinskas A."/>
            <person name="Vogt R."/>
            <person name="Wang P."/>
            <person name="Werren J."/>
            <person name="Yu X.Q."/>
            <person name="Zhou J.J."/>
            <person name="Brown S.J."/>
            <person name="Scherer S.E."/>
            <person name="Richards S."/>
            <person name="Blissard G.W."/>
        </authorList>
    </citation>
    <scope>NUCLEOTIDE SEQUENCE</scope>
</reference>
<evidence type="ECO:0000256" key="9">
    <source>
        <dbReference type="ARBA" id="ARBA00023049"/>
    </source>
</evidence>
<name>A0A921YYX6_MANSE</name>
<dbReference type="GO" id="GO:0004181">
    <property type="term" value="F:metallocarboxypeptidase activity"/>
    <property type="evidence" value="ECO:0007669"/>
    <property type="project" value="InterPro"/>
</dbReference>
<organism evidence="13 14">
    <name type="scientific">Manduca sexta</name>
    <name type="common">Tobacco hawkmoth</name>
    <name type="synonym">Tobacco hornworm</name>
    <dbReference type="NCBI Taxonomy" id="7130"/>
    <lineage>
        <taxon>Eukaryota</taxon>
        <taxon>Metazoa</taxon>
        <taxon>Ecdysozoa</taxon>
        <taxon>Arthropoda</taxon>
        <taxon>Hexapoda</taxon>
        <taxon>Insecta</taxon>
        <taxon>Pterygota</taxon>
        <taxon>Neoptera</taxon>
        <taxon>Endopterygota</taxon>
        <taxon>Lepidoptera</taxon>
        <taxon>Glossata</taxon>
        <taxon>Ditrysia</taxon>
        <taxon>Bombycoidea</taxon>
        <taxon>Sphingidae</taxon>
        <taxon>Sphinginae</taxon>
        <taxon>Sphingini</taxon>
        <taxon>Manduca</taxon>
    </lineage>
</organism>
<evidence type="ECO:0000256" key="11">
    <source>
        <dbReference type="SAM" id="SignalP"/>
    </source>
</evidence>
<dbReference type="Proteomes" id="UP000791440">
    <property type="component" value="Unassembled WGS sequence"/>
</dbReference>
<keyword evidence="9" id="KW-0482">Metalloprotease</keyword>
<dbReference type="SMART" id="SM00631">
    <property type="entry name" value="Zn_pept"/>
    <property type="match status" value="1"/>
</dbReference>
<evidence type="ECO:0000313" key="14">
    <source>
        <dbReference type="Proteomes" id="UP000791440"/>
    </source>
</evidence>
<evidence type="ECO:0000256" key="1">
    <source>
        <dbReference type="ARBA" id="ARBA00001947"/>
    </source>
</evidence>
<reference evidence="13" key="2">
    <citation type="submission" date="2020-12" db="EMBL/GenBank/DDBJ databases">
        <authorList>
            <person name="Kanost M."/>
        </authorList>
    </citation>
    <scope>NUCLEOTIDE SEQUENCE</scope>
</reference>
<dbReference type="GO" id="GO:0005615">
    <property type="term" value="C:extracellular space"/>
    <property type="evidence" value="ECO:0007669"/>
    <property type="project" value="TreeGrafter"/>
</dbReference>
<keyword evidence="7" id="KW-0378">Hydrolase</keyword>
<evidence type="ECO:0000313" key="13">
    <source>
        <dbReference type="EMBL" id="KAG6448453.1"/>
    </source>
</evidence>
<dbReference type="PROSITE" id="PS52035">
    <property type="entry name" value="PEPTIDASE_M14"/>
    <property type="match status" value="1"/>
</dbReference>
<sequence>MYKLCFVIYIFFYSVAAKHEQYDGHAVYNVHIRFSDQIDVLKDVETKYNLDIWSYAAQDRPEVVLVPRVLREAVEKELQEAGMEFEVQVENIKEKLDLEDALLASAAASSKSNRSRSVFEGLSFDIIHSFEVVDQYLVDLANAYPDKVTVRSAGKSIEGRDIKYLRISTSNFEDRSKPIVFVQSLLHAREWVTLPATLYAIKKLVLDVTEQDLVRDVDWIIMPIANPDGYIFSHTNDRFWRKNRARGFIIGDICMGVDLNRNFDFHWGTLSSNLVCSQTFHGRGPFSEPETAAIRDVFAEYGTRVEVYLDIHSFGSMILFGFGTGGMPPNALVMNLLGVRMATAIDAVKWPQHRDYVVGNIVHLLGHVSGGSTDYATAIGIPFSYAYELPAYNMIHDTVLGFMVDPAFIEQAGFETWEGIKVAARFAAESWSRRNRQ</sequence>
<proteinExistence type="inferred from homology"/>
<keyword evidence="5" id="KW-0479">Metal-binding</keyword>
<evidence type="ECO:0000256" key="3">
    <source>
        <dbReference type="ARBA" id="ARBA00022645"/>
    </source>
</evidence>
<evidence type="ECO:0000256" key="7">
    <source>
        <dbReference type="ARBA" id="ARBA00022801"/>
    </source>
</evidence>
<comment type="similarity">
    <text evidence="2 10">Belongs to the peptidase M14 family.</text>
</comment>
<evidence type="ECO:0000256" key="2">
    <source>
        <dbReference type="ARBA" id="ARBA00005988"/>
    </source>
</evidence>
<dbReference type="FunFam" id="3.40.630.10:FF:000084">
    <property type="entry name" value="Carboxypeptidase B2"/>
    <property type="match status" value="1"/>
</dbReference>
<dbReference type="Pfam" id="PF00246">
    <property type="entry name" value="Peptidase_M14"/>
    <property type="match status" value="1"/>
</dbReference>
<keyword evidence="8" id="KW-0862">Zinc</keyword>
<keyword evidence="3" id="KW-0121">Carboxypeptidase</keyword>
<gene>
    <name evidence="13" type="ORF">O3G_MSEX005550</name>
</gene>
<dbReference type="InterPro" id="IPR003146">
    <property type="entry name" value="M14A_act_pep"/>
</dbReference>
<evidence type="ECO:0000256" key="10">
    <source>
        <dbReference type="PROSITE-ProRule" id="PRU01379"/>
    </source>
</evidence>
<dbReference type="AlphaFoldDB" id="A0A921YYX6"/>
<accession>A0A921YYX6</accession>
<dbReference type="PANTHER" id="PTHR11705">
    <property type="entry name" value="PROTEASE FAMILY M14 CARBOXYPEPTIDASE A,B"/>
    <property type="match status" value="1"/>
</dbReference>
<comment type="caution">
    <text evidence="13">The sequence shown here is derived from an EMBL/GenBank/DDBJ whole genome shotgun (WGS) entry which is preliminary data.</text>
</comment>
<evidence type="ECO:0000256" key="5">
    <source>
        <dbReference type="ARBA" id="ARBA00022723"/>
    </source>
</evidence>
<feature type="chain" id="PRO_5036996211" description="Peptidase M14 domain-containing protein" evidence="11">
    <location>
        <begin position="18"/>
        <end position="437"/>
    </location>
</feature>
<evidence type="ECO:0000256" key="8">
    <source>
        <dbReference type="ARBA" id="ARBA00022833"/>
    </source>
</evidence>
<feature type="active site" description="Proton donor/acceptor" evidence="10">
    <location>
        <position position="388"/>
    </location>
</feature>
<evidence type="ECO:0000256" key="4">
    <source>
        <dbReference type="ARBA" id="ARBA00022670"/>
    </source>
</evidence>
<evidence type="ECO:0000256" key="6">
    <source>
        <dbReference type="ARBA" id="ARBA00022729"/>
    </source>
</evidence>
<dbReference type="Pfam" id="PF02244">
    <property type="entry name" value="Propep_M14"/>
    <property type="match status" value="1"/>
</dbReference>
<keyword evidence="6 11" id="KW-0732">Signal</keyword>